<dbReference type="AlphaFoldDB" id="A0A1I7X1M6"/>
<dbReference type="WBParaSite" id="Hba_11467">
    <property type="protein sequence ID" value="Hba_11467"/>
    <property type="gene ID" value="Hba_11467"/>
</dbReference>
<accession>A0A1I7X1M6</accession>
<evidence type="ECO:0000313" key="3">
    <source>
        <dbReference type="WBParaSite" id="Hba_11467"/>
    </source>
</evidence>
<name>A0A1I7X1M6_HETBA</name>
<keyword evidence="1" id="KW-0812">Transmembrane</keyword>
<reference evidence="3" key="1">
    <citation type="submission" date="2016-11" db="UniProtKB">
        <authorList>
            <consortium name="WormBaseParasite"/>
        </authorList>
    </citation>
    <scope>IDENTIFICATION</scope>
</reference>
<dbReference type="Proteomes" id="UP000095283">
    <property type="component" value="Unplaced"/>
</dbReference>
<keyword evidence="1" id="KW-0472">Membrane</keyword>
<feature type="transmembrane region" description="Helical" evidence="1">
    <location>
        <begin position="238"/>
        <end position="254"/>
    </location>
</feature>
<keyword evidence="2" id="KW-1185">Reference proteome</keyword>
<sequence>MAALVPDEKTNIRTRDTGKYPEMIVRVRCVVFNDLMPWSHRTWFGSIVVSNEIRTINIFDTFLNLETEIKLEADVLDICNTHNFIMFVTKEAVFIFRVDNVMPYLFHIPMRCVLSPTVFDFKFQPAKWDRVIQKKLKVEIAKDVEKPKRKSHNLLLTATVSTAYLICTLDDRSTVIRYFLYFILLVYLKLSQLYFIFYRFRMFHEPSYIDSGCIEPRIVQKPVEMKIVMICEMLNGKIFRLHLVTITVCFFLAMEKCMH</sequence>
<feature type="transmembrane region" description="Helical" evidence="1">
    <location>
        <begin position="178"/>
        <end position="197"/>
    </location>
</feature>
<keyword evidence="1" id="KW-1133">Transmembrane helix</keyword>
<evidence type="ECO:0000256" key="1">
    <source>
        <dbReference type="SAM" id="Phobius"/>
    </source>
</evidence>
<proteinExistence type="predicted"/>
<organism evidence="2 3">
    <name type="scientific">Heterorhabditis bacteriophora</name>
    <name type="common">Entomopathogenic nematode worm</name>
    <dbReference type="NCBI Taxonomy" id="37862"/>
    <lineage>
        <taxon>Eukaryota</taxon>
        <taxon>Metazoa</taxon>
        <taxon>Ecdysozoa</taxon>
        <taxon>Nematoda</taxon>
        <taxon>Chromadorea</taxon>
        <taxon>Rhabditida</taxon>
        <taxon>Rhabditina</taxon>
        <taxon>Rhabditomorpha</taxon>
        <taxon>Strongyloidea</taxon>
        <taxon>Heterorhabditidae</taxon>
        <taxon>Heterorhabditis</taxon>
    </lineage>
</organism>
<protein>
    <submittedName>
        <fullName evidence="3">DUF223 domain-containing protein</fullName>
    </submittedName>
</protein>
<evidence type="ECO:0000313" key="2">
    <source>
        <dbReference type="Proteomes" id="UP000095283"/>
    </source>
</evidence>